<feature type="domain" description="GAR" evidence="7">
    <location>
        <begin position="214"/>
        <end position="287"/>
    </location>
</feature>
<dbReference type="RefSeq" id="XP_029105744.1">
    <property type="nucleotide sequence ID" value="XM_029249911.1"/>
</dbReference>
<dbReference type="InterPro" id="IPR036872">
    <property type="entry name" value="CH_dom_sf"/>
</dbReference>
<keyword evidence="9" id="KW-1185">Reference proteome</keyword>
<dbReference type="SUPFAM" id="SSF143575">
    <property type="entry name" value="GAS2 domain-like"/>
    <property type="match status" value="1"/>
</dbReference>
<sequence length="930" mass="100757">MAVQAGLQVWLGEKFDAPLPAPRSPLNARHGPGLGDVFQYDQWLAVRHEATLLPMQEDLALWLSSMLGQEVCAERFMEELSNGVKLCELVEVLQSKIGQSCGSDRLQHFPMKKVAYRKDASPGSFFARDNTANFLCWCRSIGVDETYLFESEGLVLHREPRQVCLCLLEVGRIVSRYGIEPPVLVKLEKEIELEESLLLSSSPAPAVKTFTVCCRHGGLYQAVQDIADGPPCDCSQRFSIEYLSEGRYRLGDKILFIRMLHGKHVMVRVGGGWDTLQGFLLKYDPCRVLQFTTLEQKILAFQKGPPSSVLSSSPLPSRTPQPPTMNPLLAVSLTSSTKNGTQASPPPVVSQRKTVAPSPASTPVRPRKGVAQKKTLVSQAPFQRPQDSVLTGRSSVLPPRVPRHTPETVTPQVTPSQTPSTVYPAPSCKYSKPSLDPVPHSADNRGPHFPASVSPTVKDLMREDQQQDERSPVITVCCQLPQKQPSRPSFHPDIKNIHQTAHPSSPRGSRSTKVHKCVMVQDLKTKTPSPVAKFSPPKTLPLVNKSQLTKTKAQLSAAKMPPSKSKAQHPAAKTPLPKTQHPCAKLPSSKIKTIPSAAKVPPFKALQPVAQMSSSKTKAPQPAAKVPSPKPKAAQPAVKVPSPKMKAPQPAVKVPCPKVKAPQPAVKVPCPKVKASQPAVKVPCPKVKASQPAVKVPCPKVKAPQPAVKVPSPKNKASQPAAKVPSPKNKAPQPAARVHSKNKGPQPAVKVPSPKNKASQLAAKVQHPNIKPPLPLAKMPSYKTPHPAPKGPVTTTRKQTSSVHSLVPKFSAPLKSRCLHGKIQSSGRTIGQTQVSHIAPKHVQDTHCCSVPVVKGFQRTAMPLKAGLRKTPVLQGAPQKENNAPGSVVKPISKIIAPMPSKKVGPCVKSSPEPKNKKEYLYFEMNIKQK</sequence>
<proteinExistence type="inferred from homology"/>
<dbReference type="Gene3D" id="3.30.920.20">
    <property type="entry name" value="Gas2-like domain"/>
    <property type="match status" value="1"/>
</dbReference>
<dbReference type="PANTHER" id="PTHR46756">
    <property type="entry name" value="TRANSGELIN"/>
    <property type="match status" value="1"/>
</dbReference>
<dbReference type="OrthoDB" id="2250192at2759"/>
<evidence type="ECO:0000256" key="2">
    <source>
        <dbReference type="ARBA" id="ARBA00022490"/>
    </source>
</evidence>
<feature type="region of interest" description="Disordered" evidence="5">
    <location>
        <begin position="610"/>
        <end position="757"/>
    </location>
</feature>
<name>A0A8C9TU24_SCLFO</name>
<dbReference type="Proteomes" id="UP000694397">
    <property type="component" value="Chromosome 2"/>
</dbReference>
<feature type="compositionally biased region" description="Polar residues" evidence="5">
    <location>
        <begin position="793"/>
        <end position="802"/>
    </location>
</feature>
<feature type="compositionally biased region" description="Low complexity" evidence="5">
    <location>
        <begin position="618"/>
        <end position="644"/>
    </location>
</feature>
<evidence type="ECO:0000259" key="6">
    <source>
        <dbReference type="PROSITE" id="PS50021"/>
    </source>
</evidence>
<dbReference type="Gene3D" id="1.10.418.10">
    <property type="entry name" value="Calponin-like domain"/>
    <property type="match status" value="1"/>
</dbReference>
<dbReference type="InterPro" id="IPR001715">
    <property type="entry name" value="CH_dom"/>
</dbReference>
<evidence type="ECO:0000256" key="3">
    <source>
        <dbReference type="ARBA" id="ARBA00023212"/>
    </source>
</evidence>
<dbReference type="GO" id="GO:0008093">
    <property type="term" value="F:cytoskeletal anchor activity"/>
    <property type="evidence" value="ECO:0007669"/>
    <property type="project" value="TreeGrafter"/>
</dbReference>
<feature type="region of interest" description="Disordered" evidence="5">
    <location>
        <begin position="550"/>
        <end position="584"/>
    </location>
</feature>
<reference evidence="8" key="2">
    <citation type="submission" date="2025-08" db="UniProtKB">
        <authorList>
            <consortium name="Ensembl"/>
        </authorList>
    </citation>
    <scope>IDENTIFICATION</scope>
</reference>
<feature type="compositionally biased region" description="Polar residues" evidence="5">
    <location>
        <begin position="375"/>
        <end position="394"/>
    </location>
</feature>
<evidence type="ECO:0000313" key="9">
    <source>
        <dbReference type="Proteomes" id="UP000694397"/>
    </source>
</evidence>
<dbReference type="PROSITE" id="PS50021">
    <property type="entry name" value="CH"/>
    <property type="match status" value="1"/>
</dbReference>
<protein>
    <submittedName>
        <fullName evidence="8">Growth arrest-specific 2 like 3</fullName>
    </submittedName>
</protein>
<dbReference type="InterPro" id="IPR003108">
    <property type="entry name" value="GAR_dom"/>
</dbReference>
<comment type="similarity">
    <text evidence="4">Belongs to the GAS2 family.</text>
</comment>
<keyword evidence="2" id="KW-0963">Cytoplasm</keyword>
<dbReference type="FunFam" id="3.30.920.20:FF:000003">
    <property type="entry name" value="Growth arrest-specific 2 like 3"/>
    <property type="match status" value="1"/>
</dbReference>
<dbReference type="RefSeq" id="XP_029105742.1">
    <property type="nucleotide sequence ID" value="XM_029249909.1"/>
</dbReference>
<dbReference type="GeneID" id="108933862"/>
<evidence type="ECO:0000256" key="5">
    <source>
        <dbReference type="SAM" id="MobiDB-lite"/>
    </source>
</evidence>
<evidence type="ECO:0000256" key="4">
    <source>
        <dbReference type="ARBA" id="ARBA00038441"/>
    </source>
</evidence>
<feature type="compositionally biased region" description="Polar residues" evidence="5">
    <location>
        <begin position="332"/>
        <end position="343"/>
    </location>
</feature>
<dbReference type="Pfam" id="PF02187">
    <property type="entry name" value="GAS2"/>
    <property type="match status" value="1"/>
</dbReference>
<dbReference type="AlphaFoldDB" id="A0A8C9TU24"/>
<dbReference type="GeneTree" id="ENSGT00940000159389"/>
<reference evidence="8" key="3">
    <citation type="submission" date="2025-09" db="UniProtKB">
        <authorList>
            <consortium name="Ensembl"/>
        </authorList>
    </citation>
    <scope>IDENTIFICATION</scope>
</reference>
<dbReference type="GO" id="GO:0008017">
    <property type="term" value="F:microtubule binding"/>
    <property type="evidence" value="ECO:0007669"/>
    <property type="project" value="InterPro"/>
</dbReference>
<evidence type="ECO:0000259" key="7">
    <source>
        <dbReference type="PROSITE" id="PS51460"/>
    </source>
</evidence>
<feature type="domain" description="Calponin-homology (CH)" evidence="6">
    <location>
        <begin position="53"/>
        <end position="174"/>
    </location>
</feature>
<reference evidence="8 9" key="1">
    <citation type="submission" date="2019-04" db="EMBL/GenBank/DDBJ databases">
        <authorList>
            <consortium name="Wellcome Sanger Institute Data Sharing"/>
        </authorList>
    </citation>
    <scope>NUCLEOTIDE SEQUENCE [LARGE SCALE GENOMIC DNA]</scope>
</reference>
<dbReference type="SUPFAM" id="SSF47576">
    <property type="entry name" value="Calponin-homology domain, CH-domain"/>
    <property type="match status" value="1"/>
</dbReference>
<dbReference type="Pfam" id="PF00307">
    <property type="entry name" value="CH"/>
    <property type="match status" value="1"/>
</dbReference>
<dbReference type="GO" id="GO:0005884">
    <property type="term" value="C:actin filament"/>
    <property type="evidence" value="ECO:0007669"/>
    <property type="project" value="TreeGrafter"/>
</dbReference>
<dbReference type="SMART" id="SM00033">
    <property type="entry name" value="CH"/>
    <property type="match status" value="1"/>
</dbReference>
<dbReference type="PANTHER" id="PTHR46756:SF7">
    <property type="entry name" value="GAS2-LIKE PROTEIN 3"/>
    <property type="match status" value="1"/>
</dbReference>
<feature type="region of interest" description="Disordered" evidence="5">
    <location>
        <begin position="306"/>
        <end position="424"/>
    </location>
</feature>
<feature type="compositionally biased region" description="Low complexity" evidence="5">
    <location>
        <begin position="306"/>
        <end position="316"/>
    </location>
</feature>
<feature type="region of interest" description="Disordered" evidence="5">
    <location>
        <begin position="781"/>
        <end position="802"/>
    </location>
</feature>
<evidence type="ECO:0000313" key="8">
    <source>
        <dbReference type="Ensembl" id="ENSSFOP00015052475.1"/>
    </source>
</evidence>
<accession>A0A8C9TU24</accession>
<organism evidence="8 9">
    <name type="scientific">Scleropages formosus</name>
    <name type="common">Asian bonytongue</name>
    <name type="synonym">Osteoglossum formosum</name>
    <dbReference type="NCBI Taxonomy" id="113540"/>
    <lineage>
        <taxon>Eukaryota</taxon>
        <taxon>Metazoa</taxon>
        <taxon>Chordata</taxon>
        <taxon>Craniata</taxon>
        <taxon>Vertebrata</taxon>
        <taxon>Euteleostomi</taxon>
        <taxon>Actinopterygii</taxon>
        <taxon>Neopterygii</taxon>
        <taxon>Teleostei</taxon>
        <taxon>Osteoglossocephala</taxon>
        <taxon>Osteoglossomorpha</taxon>
        <taxon>Osteoglossiformes</taxon>
        <taxon>Osteoglossidae</taxon>
        <taxon>Scleropages</taxon>
    </lineage>
</organism>
<feature type="compositionally biased region" description="Low complexity" evidence="5">
    <location>
        <begin position="407"/>
        <end position="422"/>
    </location>
</feature>
<dbReference type="PROSITE" id="PS51460">
    <property type="entry name" value="GAR"/>
    <property type="match status" value="1"/>
</dbReference>
<keyword evidence="3" id="KW-0206">Cytoskeleton</keyword>
<dbReference type="GO" id="GO:0051764">
    <property type="term" value="P:actin crosslink formation"/>
    <property type="evidence" value="ECO:0007669"/>
    <property type="project" value="TreeGrafter"/>
</dbReference>
<dbReference type="SMART" id="SM00243">
    <property type="entry name" value="GAS2"/>
    <property type="match status" value="1"/>
</dbReference>
<dbReference type="Ensembl" id="ENSSFOT00015055977.1">
    <property type="protein sequence ID" value="ENSSFOP00015052475.1"/>
    <property type="gene ID" value="ENSSFOG00015030180.1"/>
</dbReference>
<dbReference type="InterPro" id="IPR036534">
    <property type="entry name" value="GAR_dom_sf"/>
</dbReference>
<comment type="subcellular location">
    <subcellularLocation>
        <location evidence="1">Cytoplasm</location>
        <location evidence="1">Cytoskeleton</location>
    </subcellularLocation>
</comment>
<evidence type="ECO:0000256" key="1">
    <source>
        <dbReference type="ARBA" id="ARBA00004245"/>
    </source>
</evidence>
<gene>
    <name evidence="8" type="primary">gas2l3</name>
</gene>
<dbReference type="GO" id="GO:0051015">
    <property type="term" value="F:actin filament binding"/>
    <property type="evidence" value="ECO:0007669"/>
    <property type="project" value="TreeGrafter"/>
</dbReference>